<feature type="region of interest" description="Disordered" evidence="1">
    <location>
        <begin position="274"/>
        <end position="351"/>
    </location>
</feature>
<dbReference type="AlphaFoldDB" id="A0A8S9Y8T7"/>
<feature type="compositionally biased region" description="Basic and acidic residues" evidence="1">
    <location>
        <begin position="205"/>
        <end position="214"/>
    </location>
</feature>
<feature type="compositionally biased region" description="Polar residues" evidence="1">
    <location>
        <begin position="274"/>
        <end position="287"/>
    </location>
</feature>
<accession>A0A8S9Y8T7</accession>
<dbReference type="Proteomes" id="UP000822476">
    <property type="component" value="Unassembled WGS sequence"/>
</dbReference>
<feature type="region of interest" description="Disordered" evidence="1">
    <location>
        <begin position="27"/>
        <end position="47"/>
    </location>
</feature>
<reference evidence="2" key="1">
    <citation type="submission" date="2019-07" db="EMBL/GenBank/DDBJ databases">
        <title>Annotation for the trematode Paragonimus miyazaki's.</title>
        <authorList>
            <person name="Choi Y.-J."/>
        </authorList>
    </citation>
    <scope>NUCLEOTIDE SEQUENCE</scope>
    <source>
        <strain evidence="2">Japan</strain>
    </source>
</reference>
<proteinExistence type="predicted"/>
<evidence type="ECO:0000313" key="2">
    <source>
        <dbReference type="EMBL" id="KAF7232259.1"/>
    </source>
</evidence>
<feature type="compositionally biased region" description="Polar residues" evidence="1">
    <location>
        <begin position="132"/>
        <end position="145"/>
    </location>
</feature>
<feature type="region of interest" description="Disordered" evidence="1">
    <location>
        <begin position="194"/>
        <end position="233"/>
    </location>
</feature>
<feature type="compositionally biased region" description="Polar residues" evidence="1">
    <location>
        <begin position="194"/>
        <end position="204"/>
    </location>
</feature>
<feature type="compositionally biased region" description="Polar residues" evidence="1">
    <location>
        <begin position="216"/>
        <end position="227"/>
    </location>
</feature>
<feature type="non-terminal residue" evidence="2">
    <location>
        <position position="374"/>
    </location>
</feature>
<protein>
    <submittedName>
        <fullName evidence="2">Uncharacterized protein</fullName>
    </submittedName>
</protein>
<feature type="compositionally biased region" description="Basic and acidic residues" evidence="1">
    <location>
        <begin position="288"/>
        <end position="316"/>
    </location>
</feature>
<organism evidence="2 3">
    <name type="scientific">Paragonimus skrjabini miyazakii</name>
    <dbReference type="NCBI Taxonomy" id="59628"/>
    <lineage>
        <taxon>Eukaryota</taxon>
        <taxon>Metazoa</taxon>
        <taxon>Spiralia</taxon>
        <taxon>Lophotrochozoa</taxon>
        <taxon>Platyhelminthes</taxon>
        <taxon>Trematoda</taxon>
        <taxon>Digenea</taxon>
        <taxon>Plagiorchiida</taxon>
        <taxon>Troglotremata</taxon>
        <taxon>Troglotrematidae</taxon>
        <taxon>Paragonimus</taxon>
    </lineage>
</organism>
<evidence type="ECO:0000313" key="3">
    <source>
        <dbReference type="Proteomes" id="UP000822476"/>
    </source>
</evidence>
<sequence>ELQGIQRTERHQRQPTRCVELRSTADGRTSTMHQNLTHKTSSQPSTQLNRKPFEADLFYYTSNPVTNSGYMEDKAKICEANTIFGRSPPLAVSDYQIFINQQTQPRLNYLQKETLPHQTTYTNLYRQRRPQKSMSRSPDSNYLRSDQSREHKSVHWSNDVETESPAVSNGNLPQENVYKAQFKWSRPMVDTPIWTTRLNTPQPNHTEKPRDLRINDTVSSNRSQSVGPSVRPKAKTGNLYGAIPFPATLADIITAKTNSTSPISAVETNNCSSHSNILPSAGTTSMDSQHDHSQLSTTPDHRRSNAGKEHRFHTDVCHGSFPSSIYRSNSVKHRDQYKSSEMTEEEHTDEQKCKSISTAKVSRCKMHKMGFPHY</sequence>
<comment type="caution">
    <text evidence="2">The sequence shown here is derived from an EMBL/GenBank/DDBJ whole genome shotgun (WGS) entry which is preliminary data.</text>
</comment>
<evidence type="ECO:0000256" key="1">
    <source>
        <dbReference type="SAM" id="MobiDB-lite"/>
    </source>
</evidence>
<keyword evidence="3" id="KW-1185">Reference proteome</keyword>
<dbReference type="EMBL" id="JTDE01021949">
    <property type="protein sequence ID" value="KAF7232259.1"/>
    <property type="molecule type" value="Genomic_DNA"/>
</dbReference>
<name>A0A8S9Y8T7_9TREM</name>
<gene>
    <name evidence="2" type="ORF">EG68_04708</name>
</gene>
<feature type="region of interest" description="Disordered" evidence="1">
    <location>
        <begin position="118"/>
        <end position="173"/>
    </location>
</feature>